<reference evidence="1 2" key="1">
    <citation type="submission" date="2023-11" db="EMBL/GenBank/DDBJ databases">
        <title>Paucibacter sp. nov., isolated from fresh soil in Korea.</title>
        <authorList>
            <person name="Le N.T.T."/>
        </authorList>
    </citation>
    <scope>NUCLEOTIDE SEQUENCE [LARGE SCALE GENOMIC DNA]</scope>
    <source>
        <strain evidence="1 2">R3-3</strain>
    </source>
</reference>
<comment type="caution">
    <text evidence="1">The sequence shown here is derived from an EMBL/GenBank/DDBJ whole genome shotgun (WGS) entry which is preliminary data.</text>
</comment>
<name>A0ABU5DCH3_9BURK</name>
<dbReference type="RefSeq" id="WP_320421877.1">
    <property type="nucleotide sequence ID" value="NZ_JAXCLA010000002.1"/>
</dbReference>
<sequence length="112" mass="12595">MNEKEIQGLIDRAIEDFNGNLNDLGSAIGMVMLSRRYGWRVVLLIHSPNTVRKYLKILGLKNLRDVAPEVGELAHRSNAWRLVDGTANFWKVVRGQISGVRSALVEKSADEH</sequence>
<proteinExistence type="predicted"/>
<accession>A0ABU5DCH3</accession>
<evidence type="ECO:0000313" key="2">
    <source>
        <dbReference type="Proteomes" id="UP001285263"/>
    </source>
</evidence>
<organism evidence="1 2">
    <name type="scientific">Roseateles agri</name>
    <dbReference type="NCBI Taxonomy" id="3098619"/>
    <lineage>
        <taxon>Bacteria</taxon>
        <taxon>Pseudomonadati</taxon>
        <taxon>Pseudomonadota</taxon>
        <taxon>Betaproteobacteria</taxon>
        <taxon>Burkholderiales</taxon>
        <taxon>Sphaerotilaceae</taxon>
        <taxon>Roseateles</taxon>
    </lineage>
</organism>
<keyword evidence="2" id="KW-1185">Reference proteome</keyword>
<dbReference type="EMBL" id="JAXCLA010000002">
    <property type="protein sequence ID" value="MDY0743965.1"/>
    <property type="molecule type" value="Genomic_DNA"/>
</dbReference>
<dbReference type="Proteomes" id="UP001285263">
    <property type="component" value="Unassembled WGS sequence"/>
</dbReference>
<evidence type="ECO:0000313" key="1">
    <source>
        <dbReference type="EMBL" id="MDY0743965.1"/>
    </source>
</evidence>
<protein>
    <submittedName>
        <fullName evidence="1">Uncharacterized protein</fullName>
    </submittedName>
</protein>
<gene>
    <name evidence="1" type="ORF">SNE35_05590</name>
</gene>